<evidence type="ECO:0000313" key="3">
    <source>
        <dbReference type="EMBL" id="QVL31863.1"/>
    </source>
</evidence>
<dbReference type="Pfam" id="PF00534">
    <property type="entry name" value="Glycos_transf_1"/>
    <property type="match status" value="1"/>
</dbReference>
<accession>A0A8E6B7A4</accession>
<feature type="domain" description="Glycosyltransferase subfamily 4-like N-terminal" evidence="2">
    <location>
        <begin position="27"/>
        <end position="186"/>
    </location>
</feature>
<name>A0A8E6B7A4_9BACT</name>
<dbReference type="EMBL" id="CP074694">
    <property type="protein sequence ID" value="QVL31863.1"/>
    <property type="molecule type" value="Genomic_DNA"/>
</dbReference>
<dbReference type="InterPro" id="IPR001296">
    <property type="entry name" value="Glyco_trans_1"/>
</dbReference>
<evidence type="ECO:0000259" key="2">
    <source>
        <dbReference type="Pfam" id="PF13439"/>
    </source>
</evidence>
<dbReference type="KEGG" id="tsph:KIH39_24000"/>
<dbReference type="GO" id="GO:0016758">
    <property type="term" value="F:hexosyltransferase activity"/>
    <property type="evidence" value="ECO:0007669"/>
    <property type="project" value="TreeGrafter"/>
</dbReference>
<reference evidence="3" key="1">
    <citation type="submission" date="2021-05" db="EMBL/GenBank/DDBJ databases">
        <title>Complete genome sequence of the cellulolytic planctomycete Telmatocola sphagniphila SP2T and characterization of the first cellulase from planctomycetes.</title>
        <authorList>
            <person name="Rakitin A.L."/>
            <person name="Beletsky A.V."/>
            <person name="Naumoff D.G."/>
            <person name="Kulichevskaya I.S."/>
            <person name="Mardanov A.V."/>
            <person name="Ravin N.V."/>
            <person name="Dedysh S.N."/>
        </authorList>
    </citation>
    <scope>NUCLEOTIDE SEQUENCE</scope>
    <source>
        <strain evidence="3">SP2T</strain>
    </source>
</reference>
<protein>
    <submittedName>
        <fullName evidence="3">Glycosyltransferase family 4 protein</fullName>
    </submittedName>
</protein>
<dbReference type="Pfam" id="PF13439">
    <property type="entry name" value="Glyco_transf_4"/>
    <property type="match status" value="1"/>
</dbReference>
<dbReference type="SUPFAM" id="SSF53756">
    <property type="entry name" value="UDP-Glycosyltransferase/glycogen phosphorylase"/>
    <property type="match status" value="1"/>
</dbReference>
<gene>
    <name evidence="3" type="ORF">KIH39_24000</name>
</gene>
<proteinExistence type="predicted"/>
<dbReference type="InterPro" id="IPR050194">
    <property type="entry name" value="Glycosyltransferase_grp1"/>
</dbReference>
<evidence type="ECO:0000259" key="1">
    <source>
        <dbReference type="Pfam" id="PF00534"/>
    </source>
</evidence>
<sequence length="409" mass="46962">MIEIPTQIERQLKIAFILPGLGRVHRGAETAFLELAKSLNKFDDLDVQLFGGGSDVPADLKIHTIPLVNREKFERYPRFPIFRSENEYEEFSFISSLILRKRKEIQSFDAAIHCSFPFTNWFLRALEKRGGPRSIFITQNGDWTCRAESREYRTFHCSGLVCTKPEFYDRHKDRYRTELIPNGVDPTIFIPRKEDPSFIKDPRIPGGMHTVLMVSAFIPSKRVLDGIRSVAAIPNAFLVLAGDGPQRVEVANLLKEVLPGRHLMLGSVRKDDMPKWYRQADIFLHMSQDESFGIVYLEAASSGLAQVVHRTESTEWILGDSSIFTDTSKIESVAEGLRQLLDPETRSQMGTRARQRVLQDWTWDIQAAKYRKFLFETVRKADKWHALSHSRQLQHSRVPSQMSDFATCS</sequence>
<feature type="domain" description="Glycosyl transferase family 1" evidence="1">
    <location>
        <begin position="199"/>
        <end position="356"/>
    </location>
</feature>
<dbReference type="Proteomes" id="UP000676194">
    <property type="component" value="Chromosome"/>
</dbReference>
<dbReference type="CDD" id="cd03801">
    <property type="entry name" value="GT4_PimA-like"/>
    <property type="match status" value="1"/>
</dbReference>
<dbReference type="InterPro" id="IPR028098">
    <property type="entry name" value="Glyco_trans_4-like_N"/>
</dbReference>
<organism evidence="3 4">
    <name type="scientific">Telmatocola sphagniphila</name>
    <dbReference type="NCBI Taxonomy" id="1123043"/>
    <lineage>
        <taxon>Bacteria</taxon>
        <taxon>Pseudomonadati</taxon>
        <taxon>Planctomycetota</taxon>
        <taxon>Planctomycetia</taxon>
        <taxon>Gemmatales</taxon>
        <taxon>Gemmataceae</taxon>
    </lineage>
</organism>
<keyword evidence="4" id="KW-1185">Reference proteome</keyword>
<dbReference type="PANTHER" id="PTHR45947:SF3">
    <property type="entry name" value="SULFOQUINOVOSYL TRANSFERASE SQD2"/>
    <property type="match status" value="1"/>
</dbReference>
<dbReference type="RefSeq" id="WP_213496250.1">
    <property type="nucleotide sequence ID" value="NZ_CP074694.1"/>
</dbReference>
<dbReference type="Gene3D" id="3.40.50.2000">
    <property type="entry name" value="Glycogen Phosphorylase B"/>
    <property type="match status" value="2"/>
</dbReference>
<evidence type="ECO:0000313" key="4">
    <source>
        <dbReference type="Proteomes" id="UP000676194"/>
    </source>
</evidence>
<dbReference type="PANTHER" id="PTHR45947">
    <property type="entry name" value="SULFOQUINOVOSYL TRANSFERASE SQD2"/>
    <property type="match status" value="1"/>
</dbReference>
<dbReference type="AlphaFoldDB" id="A0A8E6B7A4"/>